<sequence>MQRRRVQDTEVYLEYELNYYIEIVPSRPAINSNAETSSQSVQRELLKKTSQKNDFKENIHSNGSCQQLPQTIIIGVRKGGTRALLEMLSLHPDIAAAESEVHFFDWEDHYRNGLQWYVNQMPFSYPHQITVEKTPAYFTSPKVPERVYNMNQSMRLLLILRDPSERVLSDYTQVFYNHMQKHKPYPSIEQFLIKNGELNLDYKAINRSLYYIHMQNWLKYFPLDRIHIVDGDKLIKDPFPEIEKVERFLKLSPQINASNFYFNKTKGFYCLRDSGRERCLHESKGRAHPQVDAWLLEKLQEYFHEPNKKFFKLVGRTFDWHTFVAICGGLRETPKLPKQFSATGHASKPCPDRIWLANCPQASRVKSCNLCKFCIEIRLKKALSKDCINPLVWKSDISSTSPADEMKRTQKSACKYLFKLLSKLKSKNSRKQKHIQLCSYVLSVRVQNDLNWKQERGIQTFFSNKSLEPYKGSEEYEFVKINDPQSSIDNTSKEMQVLLIGTRHHLPLRSKDLLYELEKPLANCRNSQQRGTMNIKTFVIQQPDPEPEMHLNQFYQVEDDALDEILFAEQWWIEASLTKEIEQTCEQSKCKGEVKNELDFACAFYRALCTTELMPARSWQTLETLKLDRIWINSLQGYNHISLFSTAGFREELKFTGNIKEAISLAKCLKHSQVSLSLCQATVTMSKELEAELKTSKYLTMKGKSDLQFSSKPSEEEENVYETIHTFDPEGRTLPNEPTPPPRPPKMLPKQYQPLPPEPRISSQVFHKRNTLRQGPTFPTSAKVTRHSSVRESNKVPGRDQVTNLEKKPEVSFQAQQHPPEASPQCTRSSKDICRSGSTLSVDNLTVKKPPPPTSYAACKNKSKHLLVEQEMQSLIQPTEKKQFHETTSLIRFCCYKLDVNQVEVRDTTMRHNQKFNSVEEIIDFYKSVPITLIDGKDHSGNHREQCYLTHPFKILTVFCFLASTQYSLGTSRRRLAVNRSFYTLTLKFLFSTVHRRMAKTTNLDNSFSPDESKAA</sequence>
<evidence type="ECO:0000256" key="14">
    <source>
        <dbReference type="PIRSR" id="PIRSR637359-2"/>
    </source>
</evidence>
<feature type="binding site" evidence="14">
    <location>
        <position position="169"/>
    </location>
    <ligand>
        <name>3'-phosphoadenylyl sulfate</name>
        <dbReference type="ChEBI" id="CHEBI:58339"/>
    </ligand>
</feature>
<dbReference type="GO" id="GO:0005796">
    <property type="term" value="C:Golgi lumen"/>
    <property type="evidence" value="ECO:0007669"/>
    <property type="project" value="UniProtKB-SubCell"/>
</dbReference>
<evidence type="ECO:0000256" key="13">
    <source>
        <dbReference type="PIRSR" id="PIRSR637359-1"/>
    </source>
</evidence>
<comment type="subcellular location">
    <subcellularLocation>
        <location evidence="7">Golgi apparatus lumen</location>
    </subcellularLocation>
</comment>
<reference evidence="19 20" key="2">
    <citation type="journal article" date="2021" name="J. Hered.">
        <title>Feather Gene Expression Elucidates the Developmental Basis of Plumage Iridescence in African Starlings.</title>
        <authorList>
            <person name="Rubenstein D.R."/>
            <person name="Corvelo A."/>
            <person name="MacManes M.D."/>
            <person name="Maia R."/>
            <person name="Narzisi G."/>
            <person name="Rousaki A."/>
            <person name="Vandenabeele P."/>
            <person name="Shawkey M.D."/>
            <person name="Solomon J."/>
        </authorList>
    </citation>
    <scope>NUCLEOTIDE SEQUENCE [LARGE SCALE GENOMIC DNA]</scope>
    <source>
        <strain evidence="19">SS15</strain>
    </source>
</reference>
<dbReference type="SUPFAM" id="SSF52540">
    <property type="entry name" value="P-loop containing nucleoside triphosphate hydrolases"/>
    <property type="match status" value="1"/>
</dbReference>
<evidence type="ECO:0000256" key="7">
    <source>
        <dbReference type="ARBA" id="ARBA00023769"/>
    </source>
</evidence>
<name>A0A835TVQ6_9PASS</name>
<evidence type="ECO:0000313" key="19">
    <source>
        <dbReference type="EMBL" id="KAI1238191.1"/>
    </source>
</evidence>
<feature type="compositionally biased region" description="Polar residues" evidence="16">
    <location>
        <begin position="772"/>
        <end position="783"/>
    </location>
</feature>
<dbReference type="GO" id="GO:0008467">
    <property type="term" value="F:[heparan sulfate]-glucosamine 3-sulfotransferase activity"/>
    <property type="evidence" value="ECO:0007669"/>
    <property type="project" value="UniProtKB-EC"/>
</dbReference>
<dbReference type="Pfam" id="PF00685">
    <property type="entry name" value="Sulfotransfer_1"/>
    <property type="match status" value="1"/>
</dbReference>
<comment type="similarity">
    <text evidence="1">Belongs to the sulfotransferase 1 family.</text>
</comment>
<dbReference type="InterPro" id="IPR000863">
    <property type="entry name" value="Sulfotransferase_dom"/>
</dbReference>
<reference evidence="18" key="1">
    <citation type="submission" date="2020-10" db="EMBL/GenBank/DDBJ databases">
        <title>Feather gene expression reveals the developmental basis of iridescence in African starlings.</title>
        <authorList>
            <person name="Rubenstein D.R."/>
        </authorList>
    </citation>
    <scope>NUCLEOTIDE SEQUENCE</scope>
    <source>
        <strain evidence="18">SS15</strain>
        <tissue evidence="18">Liver</tissue>
    </source>
</reference>
<comment type="function">
    <text evidence="9">Sulfotransferase that utilizes 3'-phospho-5'-adenylyl sulfate (PAPS) to catalyze the transfer of a sulfo group to position 3 of glucosamine residues in heparan. Catalyzes the rate limiting step in the biosynthesis of heparan sulfate (HSact). This modification is a crucial step in the biosynthesis of anticoagulant heparan sulfate as it completes the structure of the antithrombin pentasaccharide binding site.</text>
</comment>
<comment type="caution">
    <text evidence="18">The sequence shown here is derived from an EMBL/GenBank/DDBJ whole genome shotgun (WGS) entry which is preliminary data.</text>
</comment>
<dbReference type="Proteomes" id="UP000618051">
    <property type="component" value="Unassembled WGS sequence"/>
</dbReference>
<proteinExistence type="inferred from homology"/>
<evidence type="ECO:0000256" key="1">
    <source>
        <dbReference type="ARBA" id="ARBA00005771"/>
    </source>
</evidence>
<dbReference type="InterPro" id="IPR037359">
    <property type="entry name" value="NST/OST"/>
</dbReference>
<dbReference type="PANTHER" id="PTHR10605:SF16">
    <property type="entry name" value="HEPARAN SULFATE GLUCOSAMINE 3-O-SULFOTRANSFERASE 1"/>
    <property type="match status" value="1"/>
</dbReference>
<dbReference type="PANTHER" id="PTHR10605">
    <property type="entry name" value="HEPARAN SULFATE SULFOTRANSFERASE"/>
    <property type="match status" value="1"/>
</dbReference>
<feature type="region of interest" description="Disordered" evidence="16">
    <location>
        <begin position="771"/>
        <end position="831"/>
    </location>
</feature>
<dbReference type="Gene3D" id="3.40.50.300">
    <property type="entry name" value="P-loop containing nucleotide triphosphate hydrolases"/>
    <property type="match status" value="1"/>
</dbReference>
<feature type="binding site" evidence="14">
    <location>
        <begin position="284"/>
        <end position="288"/>
    </location>
    <ligand>
        <name>3'-phosphoadenylyl sulfate</name>
        <dbReference type="ChEBI" id="CHEBI:58339"/>
    </ligand>
</feature>
<evidence type="ECO:0000313" key="20">
    <source>
        <dbReference type="Proteomes" id="UP000618051"/>
    </source>
</evidence>
<keyword evidence="20" id="KW-1185">Reference proteome</keyword>
<evidence type="ECO:0000256" key="9">
    <source>
        <dbReference type="ARBA" id="ARBA00058845"/>
    </source>
</evidence>
<evidence type="ECO:0000256" key="4">
    <source>
        <dbReference type="ARBA" id="ARBA00023034"/>
    </source>
</evidence>
<evidence type="ECO:0000256" key="6">
    <source>
        <dbReference type="ARBA" id="ARBA00023180"/>
    </source>
</evidence>
<keyword evidence="3" id="KW-0732">Signal</keyword>
<protein>
    <recommendedName>
        <fullName evidence="11">Heparan sulfate glucosamine 3-O-sulfotransferase 1</fullName>
        <ecNumber evidence="10">2.8.2.23</ecNumber>
    </recommendedName>
    <alternativeName>
        <fullName evidence="12">Heparan sulfate D-glucosaminyl 3-O-sulfotransferase 1</fullName>
    </alternativeName>
</protein>
<feature type="domain" description="Sulfotransferase" evidence="17">
    <location>
        <begin position="69"/>
        <end position="307"/>
    </location>
</feature>
<feature type="binding site" evidence="14">
    <location>
        <position position="161"/>
    </location>
    <ligand>
        <name>3'-phosphoadenylyl sulfate</name>
        <dbReference type="ChEBI" id="CHEBI:58339"/>
    </ligand>
</feature>
<feature type="binding site" evidence="14">
    <location>
        <begin position="78"/>
        <end position="82"/>
    </location>
    <ligand>
        <name>3'-phosphoadenylyl sulfate</name>
        <dbReference type="ChEBI" id="CHEBI:58339"/>
    </ligand>
</feature>
<accession>A0A835TVQ6</accession>
<dbReference type="OrthoDB" id="411451at2759"/>
<evidence type="ECO:0000313" key="18">
    <source>
        <dbReference type="EMBL" id="KAG0120015.1"/>
    </source>
</evidence>
<dbReference type="FunFam" id="3.40.50.300:FF:000674">
    <property type="entry name" value="Sulfotransferase"/>
    <property type="match status" value="1"/>
</dbReference>
<gene>
    <name evidence="19" type="ORF">IHE44_0012908</name>
    <name evidence="18" type="ORF">IHE44_013487</name>
</gene>
<feature type="disulfide bond" evidence="15">
    <location>
        <begin position="270"/>
        <end position="279"/>
    </location>
</feature>
<dbReference type="EC" id="2.8.2.23" evidence="10"/>
<evidence type="ECO:0000256" key="2">
    <source>
        <dbReference type="ARBA" id="ARBA00022679"/>
    </source>
</evidence>
<evidence type="ECO:0000256" key="15">
    <source>
        <dbReference type="PIRSR" id="PIRSR637359-3"/>
    </source>
</evidence>
<evidence type="ECO:0000256" key="12">
    <source>
        <dbReference type="ARBA" id="ARBA00077480"/>
    </source>
</evidence>
<evidence type="ECO:0000256" key="10">
    <source>
        <dbReference type="ARBA" id="ARBA00066719"/>
    </source>
</evidence>
<dbReference type="AlphaFoldDB" id="A0A835TVQ6"/>
<feature type="compositionally biased region" description="Basic and acidic residues" evidence="16">
    <location>
        <begin position="789"/>
        <end position="798"/>
    </location>
</feature>
<evidence type="ECO:0000256" key="8">
    <source>
        <dbReference type="ARBA" id="ARBA00052516"/>
    </source>
</evidence>
<evidence type="ECO:0000256" key="16">
    <source>
        <dbReference type="SAM" id="MobiDB-lite"/>
    </source>
</evidence>
<dbReference type="EMBL" id="JADDUC010000072">
    <property type="protein sequence ID" value="KAG0120015.1"/>
    <property type="molecule type" value="Genomic_DNA"/>
</dbReference>
<keyword evidence="5 15" id="KW-1015">Disulfide bond</keyword>
<evidence type="ECO:0000256" key="11">
    <source>
        <dbReference type="ARBA" id="ARBA00071907"/>
    </source>
</evidence>
<keyword evidence="4" id="KW-0333">Golgi apparatus</keyword>
<dbReference type="EMBL" id="JADDUC020000006">
    <property type="protein sequence ID" value="KAI1238191.1"/>
    <property type="molecule type" value="Genomic_DNA"/>
</dbReference>
<keyword evidence="6" id="KW-0325">Glycoprotein</keyword>
<keyword evidence="2" id="KW-0808">Transferase</keyword>
<reference evidence="19" key="3">
    <citation type="submission" date="2022-01" db="EMBL/GenBank/DDBJ databases">
        <authorList>
            <person name="Rubenstein D.R."/>
        </authorList>
    </citation>
    <scope>NUCLEOTIDE SEQUENCE</scope>
    <source>
        <strain evidence="19">SS15</strain>
        <tissue evidence="19">Liver</tissue>
    </source>
</reference>
<evidence type="ECO:0000256" key="5">
    <source>
        <dbReference type="ARBA" id="ARBA00023157"/>
    </source>
</evidence>
<feature type="active site" description="For sulfotransferase activity" evidence="13">
    <location>
        <position position="78"/>
    </location>
</feature>
<dbReference type="GO" id="GO:0006024">
    <property type="term" value="P:glycosaminoglycan biosynthetic process"/>
    <property type="evidence" value="ECO:0007669"/>
    <property type="project" value="UniProtKB-ARBA"/>
</dbReference>
<feature type="compositionally biased region" description="Pro residues" evidence="16">
    <location>
        <begin position="737"/>
        <end position="747"/>
    </location>
</feature>
<comment type="catalytic activity">
    <reaction evidence="8">
        <text>alpha-D-glucosaminyl-[heparan sulfate](n) + 3'-phosphoadenylyl sulfate = 3-sulfo-alpha-D-glucosaminyl-[heparan sulfate](n) + adenosine 3',5'-bisphosphate + H(+)</text>
        <dbReference type="Rhea" id="RHEA:15461"/>
        <dbReference type="Rhea" id="RHEA-COMP:9830"/>
        <dbReference type="Rhea" id="RHEA-COMP:9831"/>
        <dbReference type="ChEBI" id="CHEBI:15378"/>
        <dbReference type="ChEBI" id="CHEBI:58339"/>
        <dbReference type="ChEBI" id="CHEBI:58343"/>
        <dbReference type="ChEBI" id="CHEBI:58388"/>
        <dbReference type="ChEBI" id="CHEBI:70975"/>
        <dbReference type="EC" id="2.8.2.23"/>
    </reaction>
</comment>
<organism evidence="18">
    <name type="scientific">Lamprotornis superbus</name>
    <dbReference type="NCBI Taxonomy" id="245042"/>
    <lineage>
        <taxon>Eukaryota</taxon>
        <taxon>Metazoa</taxon>
        <taxon>Chordata</taxon>
        <taxon>Craniata</taxon>
        <taxon>Vertebrata</taxon>
        <taxon>Euteleostomi</taxon>
        <taxon>Archelosauria</taxon>
        <taxon>Archosauria</taxon>
        <taxon>Dinosauria</taxon>
        <taxon>Saurischia</taxon>
        <taxon>Theropoda</taxon>
        <taxon>Coelurosauria</taxon>
        <taxon>Aves</taxon>
        <taxon>Neognathae</taxon>
        <taxon>Neoaves</taxon>
        <taxon>Telluraves</taxon>
        <taxon>Australaves</taxon>
        <taxon>Passeriformes</taxon>
        <taxon>Sturnidae</taxon>
        <taxon>Lamprotornis</taxon>
    </lineage>
</organism>
<evidence type="ECO:0000259" key="17">
    <source>
        <dbReference type="Pfam" id="PF00685"/>
    </source>
</evidence>
<feature type="region of interest" description="Disordered" evidence="16">
    <location>
        <begin position="705"/>
        <end position="759"/>
    </location>
</feature>
<evidence type="ECO:0000256" key="3">
    <source>
        <dbReference type="ARBA" id="ARBA00022729"/>
    </source>
</evidence>
<feature type="binding site" evidence="14">
    <location>
        <position position="269"/>
    </location>
    <ligand>
        <name>3'-phosphoadenylyl sulfate</name>
        <dbReference type="ChEBI" id="CHEBI:58339"/>
    </ligand>
</feature>
<dbReference type="InterPro" id="IPR027417">
    <property type="entry name" value="P-loop_NTPase"/>
</dbReference>